<feature type="compositionally biased region" description="Polar residues" evidence="1">
    <location>
        <begin position="53"/>
        <end position="64"/>
    </location>
</feature>
<dbReference type="AlphaFoldDB" id="A0AA39NT06"/>
<feature type="region of interest" description="Disordered" evidence="1">
    <location>
        <begin position="30"/>
        <end position="64"/>
    </location>
</feature>
<reference evidence="2" key="1">
    <citation type="submission" date="2023-06" db="EMBL/GenBank/DDBJ databases">
        <authorList>
            <consortium name="Lawrence Berkeley National Laboratory"/>
            <person name="Ahrendt S."/>
            <person name="Sahu N."/>
            <person name="Indic B."/>
            <person name="Wong-Bajracharya J."/>
            <person name="Merenyi Z."/>
            <person name="Ke H.-M."/>
            <person name="Monk M."/>
            <person name="Kocsube S."/>
            <person name="Drula E."/>
            <person name="Lipzen A."/>
            <person name="Balint B."/>
            <person name="Henrissat B."/>
            <person name="Andreopoulos B."/>
            <person name="Martin F.M."/>
            <person name="Harder C.B."/>
            <person name="Rigling D."/>
            <person name="Ford K.L."/>
            <person name="Foster G.D."/>
            <person name="Pangilinan J."/>
            <person name="Papanicolaou A."/>
            <person name="Barry K."/>
            <person name="LaButti K."/>
            <person name="Viragh M."/>
            <person name="Koriabine M."/>
            <person name="Yan M."/>
            <person name="Riley R."/>
            <person name="Champramary S."/>
            <person name="Plett K.L."/>
            <person name="Tsai I.J."/>
            <person name="Slot J."/>
            <person name="Sipos G."/>
            <person name="Plett J."/>
            <person name="Nagy L.G."/>
            <person name="Grigoriev I.V."/>
        </authorList>
    </citation>
    <scope>NUCLEOTIDE SEQUENCE</scope>
    <source>
        <strain evidence="2">ICMP 16352</strain>
    </source>
</reference>
<proteinExistence type="predicted"/>
<sequence>MCCSSSGALRPLPALLPLMSILSCRMRSANPSFMHRPDQKSPRFPRRSPPSRTANNDVGPHQSQTRFCVKRERMASSVLDVNPVRKS</sequence>
<organism evidence="2 3">
    <name type="scientific">Armillaria novae-zelandiae</name>
    <dbReference type="NCBI Taxonomy" id="153914"/>
    <lineage>
        <taxon>Eukaryota</taxon>
        <taxon>Fungi</taxon>
        <taxon>Dikarya</taxon>
        <taxon>Basidiomycota</taxon>
        <taxon>Agaricomycotina</taxon>
        <taxon>Agaricomycetes</taxon>
        <taxon>Agaricomycetidae</taxon>
        <taxon>Agaricales</taxon>
        <taxon>Marasmiineae</taxon>
        <taxon>Physalacriaceae</taxon>
        <taxon>Armillaria</taxon>
    </lineage>
</organism>
<dbReference type="EMBL" id="JAUEPR010000053">
    <property type="protein sequence ID" value="KAK0471246.1"/>
    <property type="molecule type" value="Genomic_DNA"/>
</dbReference>
<comment type="caution">
    <text evidence="2">The sequence shown here is derived from an EMBL/GenBank/DDBJ whole genome shotgun (WGS) entry which is preliminary data.</text>
</comment>
<protein>
    <submittedName>
        <fullName evidence="2">Uncharacterized protein</fullName>
    </submittedName>
</protein>
<name>A0AA39NT06_9AGAR</name>
<evidence type="ECO:0000313" key="2">
    <source>
        <dbReference type="EMBL" id="KAK0471246.1"/>
    </source>
</evidence>
<accession>A0AA39NT06</accession>
<gene>
    <name evidence="2" type="ORF">IW261DRAFT_905573</name>
</gene>
<keyword evidence="3" id="KW-1185">Reference proteome</keyword>
<evidence type="ECO:0000256" key="1">
    <source>
        <dbReference type="SAM" id="MobiDB-lite"/>
    </source>
</evidence>
<evidence type="ECO:0000313" key="3">
    <source>
        <dbReference type="Proteomes" id="UP001175227"/>
    </source>
</evidence>
<dbReference type="Proteomes" id="UP001175227">
    <property type="component" value="Unassembled WGS sequence"/>
</dbReference>